<dbReference type="FunFam" id="3.30.450.90:FF:000001">
    <property type="entry name" value="Type II secretion system ATPase GspE"/>
    <property type="match status" value="1"/>
</dbReference>
<dbReference type="InterPro" id="IPR027417">
    <property type="entry name" value="P-loop_NTPase"/>
</dbReference>
<dbReference type="Gene3D" id="3.40.50.300">
    <property type="entry name" value="P-loop containing nucleotide triphosphate hydrolases"/>
    <property type="match status" value="1"/>
</dbReference>
<dbReference type="SMART" id="SM00382">
    <property type="entry name" value="AAA"/>
    <property type="match status" value="1"/>
</dbReference>
<dbReference type="Gene3D" id="3.30.450.90">
    <property type="match status" value="1"/>
</dbReference>
<dbReference type="GO" id="GO:0005886">
    <property type="term" value="C:plasma membrane"/>
    <property type="evidence" value="ECO:0007669"/>
    <property type="project" value="TreeGrafter"/>
</dbReference>
<dbReference type="RefSeq" id="WP_052882924.1">
    <property type="nucleotide sequence ID" value="NZ_CP010904.1"/>
</dbReference>
<feature type="domain" description="Bacterial type II secretion system protein E" evidence="4">
    <location>
        <begin position="394"/>
        <end position="408"/>
    </location>
</feature>
<evidence type="ECO:0000256" key="3">
    <source>
        <dbReference type="ARBA" id="ARBA00022840"/>
    </source>
</evidence>
<dbReference type="STRING" id="1307763.L21SP4_00264"/>
<protein>
    <submittedName>
        <fullName evidence="5">Type IV fimbrial assembly protein</fullName>
    </submittedName>
</protein>
<dbReference type="GO" id="GO:0005524">
    <property type="term" value="F:ATP binding"/>
    <property type="evidence" value="ECO:0007669"/>
    <property type="project" value="UniProtKB-KW"/>
</dbReference>
<dbReference type="FunFam" id="3.40.50.300:FF:000398">
    <property type="entry name" value="Type IV pilus assembly ATPase PilB"/>
    <property type="match status" value="1"/>
</dbReference>
<dbReference type="InterPro" id="IPR037257">
    <property type="entry name" value="T2SS_E_N_sf"/>
</dbReference>
<dbReference type="PATRIC" id="fig|1609981.3.peg.277"/>
<dbReference type="PANTHER" id="PTHR30258">
    <property type="entry name" value="TYPE II SECRETION SYSTEM PROTEIN GSPE-RELATED"/>
    <property type="match status" value="1"/>
</dbReference>
<dbReference type="AlphaFoldDB" id="A0A0G3EFH4"/>
<keyword evidence="3" id="KW-0067">ATP-binding</keyword>
<accession>A0A0G3EFH4</accession>
<keyword evidence="6" id="KW-1185">Reference proteome</keyword>
<dbReference type="KEGG" id="vbl:L21SP4_00264"/>
<evidence type="ECO:0000259" key="4">
    <source>
        <dbReference type="PROSITE" id="PS00662"/>
    </source>
</evidence>
<proteinExistence type="inferred from homology"/>
<dbReference type="Pfam" id="PF05157">
    <property type="entry name" value="MshEN"/>
    <property type="match status" value="1"/>
</dbReference>
<sequence>MPDSTFQIEDPLLQQLHDEGKLRPEQCEEIFDEHERTGKSIRNVVLDMEALKEEDYLKAVANHLGCEMTHVDQEIDPKLIKSVPVGVARMYNVIPYRADDETVTLAVCDVPSPAAVDELLFVLSRDVSFVVAPHEDIEAAMTRYYGEESGSVNDLLSALESELEETGDRVENRSIDADTVDLEDLQEAASSAPVIRFVNLVLYQAVKDRASDVHFEPFEDEFKIRYRVDGALYEMSPPPKHLALPIISRVKVIAGLNIAEHRLPQDGRIQLNVAGSTIDFRVSSLPTQFGESVVLRILDKTNVSLDLDNIGLPEDIYDSFTDDIEKPNGIIIATGPTGSGKTTTLYSAMRRVNSIDRKLLTAEDPVEYDMEGIIQVPINEGIGLSFAGILRNFLRQDPDIILVGEIRDLETAQIAIQASLTGHLVFSTLHTNDAPGAITRLIDMGAEPFLISSTLEGVIAQRLIRTICPGCKKPYTPEDALLEELNLSRADVGDNPFYFGEGCNMCNFTGYRGRRGIFEYLRMNEPLRELVNQRSATVKLRNKATELGMRTLREDGIRCILDGYTTPDEVLRYT</sequence>
<evidence type="ECO:0000256" key="1">
    <source>
        <dbReference type="ARBA" id="ARBA00006611"/>
    </source>
</evidence>
<evidence type="ECO:0000256" key="2">
    <source>
        <dbReference type="ARBA" id="ARBA00022741"/>
    </source>
</evidence>
<dbReference type="Proteomes" id="UP000035268">
    <property type="component" value="Chromosome"/>
</dbReference>
<dbReference type="Pfam" id="PF00437">
    <property type="entry name" value="T2SSE"/>
    <property type="match status" value="1"/>
</dbReference>
<dbReference type="InterPro" id="IPR007831">
    <property type="entry name" value="T2SS_GspE_N"/>
</dbReference>
<organism evidence="5 6">
    <name type="scientific">Kiritimatiella glycovorans</name>
    <dbReference type="NCBI Taxonomy" id="1307763"/>
    <lineage>
        <taxon>Bacteria</taxon>
        <taxon>Pseudomonadati</taxon>
        <taxon>Kiritimatiellota</taxon>
        <taxon>Kiritimatiellia</taxon>
        <taxon>Kiritimatiellales</taxon>
        <taxon>Kiritimatiellaceae</taxon>
        <taxon>Kiritimatiella</taxon>
    </lineage>
</organism>
<evidence type="ECO:0000313" key="5">
    <source>
        <dbReference type="EMBL" id="AKJ63545.1"/>
    </source>
</evidence>
<dbReference type="Gene3D" id="3.30.300.160">
    <property type="entry name" value="Type II secretion system, protein E, N-terminal domain"/>
    <property type="match status" value="1"/>
</dbReference>
<evidence type="ECO:0000313" key="6">
    <source>
        <dbReference type="Proteomes" id="UP000035268"/>
    </source>
</evidence>
<keyword evidence="2" id="KW-0547">Nucleotide-binding</keyword>
<dbReference type="SUPFAM" id="SSF160246">
    <property type="entry name" value="EspE N-terminal domain-like"/>
    <property type="match status" value="1"/>
</dbReference>
<dbReference type="PROSITE" id="PS00662">
    <property type="entry name" value="T2SP_E"/>
    <property type="match status" value="1"/>
</dbReference>
<dbReference type="InterPro" id="IPR001482">
    <property type="entry name" value="T2SS/T4SS_dom"/>
</dbReference>
<gene>
    <name evidence="5" type="primary">pilB_2</name>
    <name evidence="5" type="ORF">L21SP4_00264</name>
</gene>
<dbReference type="PANTHER" id="PTHR30258:SF1">
    <property type="entry name" value="PROTEIN TRANSPORT PROTEIN HOFB HOMOLOG"/>
    <property type="match status" value="1"/>
</dbReference>
<dbReference type="OrthoDB" id="9805147at2"/>
<dbReference type="GO" id="GO:0016887">
    <property type="term" value="F:ATP hydrolysis activity"/>
    <property type="evidence" value="ECO:0007669"/>
    <property type="project" value="TreeGrafter"/>
</dbReference>
<dbReference type="SUPFAM" id="SSF52540">
    <property type="entry name" value="P-loop containing nucleoside triphosphate hydrolases"/>
    <property type="match status" value="1"/>
</dbReference>
<comment type="similarity">
    <text evidence="1">Belongs to the GSP E family.</text>
</comment>
<dbReference type="EMBL" id="CP010904">
    <property type="protein sequence ID" value="AKJ63545.1"/>
    <property type="molecule type" value="Genomic_DNA"/>
</dbReference>
<dbReference type="CDD" id="cd01129">
    <property type="entry name" value="PulE-GspE-like"/>
    <property type="match status" value="1"/>
</dbReference>
<name>A0A0G3EFH4_9BACT</name>
<reference evidence="5 6" key="2">
    <citation type="journal article" date="2016" name="ISME J.">
        <title>Characterization of the first cultured representative of Verrucomicrobia subdivision 5 indicates the proposal of a novel phylum.</title>
        <authorList>
            <person name="Spring S."/>
            <person name="Bunk B."/>
            <person name="Sproer C."/>
            <person name="Schumann P."/>
            <person name="Rohde M."/>
            <person name="Tindall B.J."/>
            <person name="Klenk H.P."/>
        </authorList>
    </citation>
    <scope>NUCLEOTIDE SEQUENCE [LARGE SCALE GENOMIC DNA]</scope>
    <source>
        <strain evidence="5 6">L21-Fru-AB</strain>
    </source>
</reference>
<reference evidence="6" key="1">
    <citation type="submission" date="2015-02" db="EMBL/GenBank/DDBJ databases">
        <title>Description and complete genome sequence of the first cultured representative of the subdivision 5 of the Verrucomicrobia phylum.</title>
        <authorList>
            <person name="Spring S."/>
            <person name="Bunk B."/>
            <person name="Sproer C."/>
            <person name="Klenk H.-P."/>
        </authorList>
    </citation>
    <scope>NUCLEOTIDE SEQUENCE [LARGE SCALE GENOMIC DNA]</scope>
    <source>
        <strain evidence="6">L21-Fru-AB</strain>
    </source>
</reference>
<dbReference type="InterPro" id="IPR003593">
    <property type="entry name" value="AAA+_ATPase"/>
</dbReference>